<name>A0A9P1N7Q2_9PELO</name>
<keyword evidence="3" id="KW-1185">Reference proteome</keyword>
<comment type="caution">
    <text evidence="2">The sequence shown here is derived from an EMBL/GenBank/DDBJ whole genome shotgun (WGS) entry which is preliminary data.</text>
</comment>
<reference evidence="2" key="1">
    <citation type="submission" date="2022-11" db="EMBL/GenBank/DDBJ databases">
        <authorList>
            <person name="Kikuchi T."/>
        </authorList>
    </citation>
    <scope>NUCLEOTIDE SEQUENCE</scope>
    <source>
        <strain evidence="2">PS1010</strain>
    </source>
</reference>
<dbReference type="EMBL" id="CANHGI010000005">
    <property type="protein sequence ID" value="CAI5450897.1"/>
    <property type="molecule type" value="Genomic_DNA"/>
</dbReference>
<sequence>MVHYDLNQENIGTTEPEVTRRPGVQTEPEVTRRPGVQTEPEVTRRPGVQTEPEVTRRPGVQKTTRGLKDQVLTKLEAQEANKVLKKAKGSGSQRQIDLGVVPTKKDPFESQKP</sequence>
<evidence type="ECO:0000313" key="2">
    <source>
        <dbReference type="EMBL" id="CAI5450897.1"/>
    </source>
</evidence>
<protein>
    <submittedName>
        <fullName evidence="2">Uncharacterized protein</fullName>
    </submittedName>
</protein>
<accession>A0A9P1N7Q2</accession>
<feature type="region of interest" description="Disordered" evidence="1">
    <location>
        <begin position="1"/>
        <end position="67"/>
    </location>
</feature>
<evidence type="ECO:0000256" key="1">
    <source>
        <dbReference type="SAM" id="MobiDB-lite"/>
    </source>
</evidence>
<gene>
    <name evidence="2" type="ORF">CAMP_LOCUS13534</name>
</gene>
<dbReference type="AlphaFoldDB" id="A0A9P1N7Q2"/>
<feature type="region of interest" description="Disordered" evidence="1">
    <location>
        <begin position="84"/>
        <end position="113"/>
    </location>
</feature>
<dbReference type="Proteomes" id="UP001152747">
    <property type="component" value="Unassembled WGS sequence"/>
</dbReference>
<organism evidence="2 3">
    <name type="scientific">Caenorhabditis angaria</name>
    <dbReference type="NCBI Taxonomy" id="860376"/>
    <lineage>
        <taxon>Eukaryota</taxon>
        <taxon>Metazoa</taxon>
        <taxon>Ecdysozoa</taxon>
        <taxon>Nematoda</taxon>
        <taxon>Chromadorea</taxon>
        <taxon>Rhabditida</taxon>
        <taxon>Rhabditina</taxon>
        <taxon>Rhabditomorpha</taxon>
        <taxon>Rhabditoidea</taxon>
        <taxon>Rhabditidae</taxon>
        <taxon>Peloderinae</taxon>
        <taxon>Caenorhabditis</taxon>
    </lineage>
</organism>
<proteinExistence type="predicted"/>
<evidence type="ECO:0000313" key="3">
    <source>
        <dbReference type="Proteomes" id="UP001152747"/>
    </source>
</evidence>
<feature type="compositionally biased region" description="Basic and acidic residues" evidence="1">
    <location>
        <begin position="103"/>
        <end position="113"/>
    </location>
</feature>